<keyword evidence="7" id="KW-1185">Reference proteome</keyword>
<evidence type="ECO:0000313" key="7">
    <source>
        <dbReference type="Proteomes" id="UP000234331"/>
    </source>
</evidence>
<dbReference type="InterPro" id="IPR005119">
    <property type="entry name" value="LysR_subst-bd"/>
</dbReference>
<dbReference type="InterPro" id="IPR000847">
    <property type="entry name" value="LysR_HTH_N"/>
</dbReference>
<organism evidence="6 7">
    <name type="scientific">Frankia canadensis</name>
    <dbReference type="NCBI Taxonomy" id="1836972"/>
    <lineage>
        <taxon>Bacteria</taxon>
        <taxon>Bacillati</taxon>
        <taxon>Actinomycetota</taxon>
        <taxon>Actinomycetes</taxon>
        <taxon>Frankiales</taxon>
        <taxon>Frankiaceae</taxon>
        <taxon>Frankia</taxon>
    </lineage>
</organism>
<dbReference type="PANTHER" id="PTHR30346:SF0">
    <property type="entry name" value="HCA OPERON TRANSCRIPTIONAL ACTIVATOR HCAR"/>
    <property type="match status" value="1"/>
</dbReference>
<evidence type="ECO:0000256" key="2">
    <source>
        <dbReference type="ARBA" id="ARBA00023015"/>
    </source>
</evidence>
<dbReference type="Proteomes" id="UP000234331">
    <property type="component" value="Unassembled WGS sequence"/>
</dbReference>
<reference evidence="6 7" key="1">
    <citation type="submission" date="2017-06" db="EMBL/GenBank/DDBJ databases">
        <authorList>
            <person name="Kim H.J."/>
            <person name="Triplett B.A."/>
        </authorList>
    </citation>
    <scope>NUCLEOTIDE SEQUENCE [LARGE SCALE GENOMIC DNA]</scope>
    <source>
        <strain evidence="6">FRACA_ARgP5</strain>
    </source>
</reference>
<dbReference type="RefSeq" id="WP_101831643.1">
    <property type="nucleotide sequence ID" value="NZ_FZMO01000119.1"/>
</dbReference>
<sequence>MDVHIRHLRYFVAVAEELSFTVAARRLFVSQPALSKQIRQFESSFRATLFERSARAVSLTEAGQALLPNARRVIAQWEDAQRAVANAVDAQYRTLIVGFQAKIGRGLIPHVTATMGAELPQWRLLFRQIGWSDPSVGLAGGEVDVALAWLPVPAHGGFSWKVVATEHRLVALPSTHHLAPRADLTFADLAADPFIALPAQAGPPRDFWLATARRGTQPAVAAEAATAEEALDAIAAGTGIALLPAGHADLARRDDIILRPVRDLPPAELAVLWRSGDDRPAVHTFTAACHHHLRTATDA</sequence>
<keyword evidence="2" id="KW-0805">Transcription regulation</keyword>
<dbReference type="InterPro" id="IPR036390">
    <property type="entry name" value="WH_DNA-bd_sf"/>
</dbReference>
<evidence type="ECO:0000256" key="1">
    <source>
        <dbReference type="ARBA" id="ARBA00009437"/>
    </source>
</evidence>
<dbReference type="AlphaFoldDB" id="A0A2I2KQC2"/>
<dbReference type="GO" id="GO:0003700">
    <property type="term" value="F:DNA-binding transcription factor activity"/>
    <property type="evidence" value="ECO:0007669"/>
    <property type="project" value="InterPro"/>
</dbReference>
<dbReference type="SUPFAM" id="SSF46785">
    <property type="entry name" value="Winged helix' DNA-binding domain"/>
    <property type="match status" value="1"/>
</dbReference>
<dbReference type="InterPro" id="IPR036388">
    <property type="entry name" value="WH-like_DNA-bd_sf"/>
</dbReference>
<dbReference type="PROSITE" id="PS50931">
    <property type="entry name" value="HTH_LYSR"/>
    <property type="match status" value="1"/>
</dbReference>
<gene>
    <name evidence="6" type="ORF">FRACA_2050002</name>
</gene>
<dbReference type="Pfam" id="PF03466">
    <property type="entry name" value="LysR_substrate"/>
    <property type="match status" value="1"/>
</dbReference>
<dbReference type="Gene3D" id="3.40.190.10">
    <property type="entry name" value="Periplasmic binding protein-like II"/>
    <property type="match status" value="2"/>
</dbReference>
<evidence type="ECO:0000313" key="6">
    <source>
        <dbReference type="EMBL" id="SNQ47864.1"/>
    </source>
</evidence>
<dbReference type="SUPFAM" id="SSF53850">
    <property type="entry name" value="Periplasmic binding protein-like II"/>
    <property type="match status" value="1"/>
</dbReference>
<accession>A0A2I2KQC2</accession>
<keyword evidence="4" id="KW-0804">Transcription</keyword>
<dbReference type="Pfam" id="PF00126">
    <property type="entry name" value="HTH_1"/>
    <property type="match status" value="1"/>
</dbReference>
<evidence type="ECO:0000256" key="4">
    <source>
        <dbReference type="ARBA" id="ARBA00023163"/>
    </source>
</evidence>
<evidence type="ECO:0000259" key="5">
    <source>
        <dbReference type="PROSITE" id="PS50931"/>
    </source>
</evidence>
<name>A0A2I2KQC2_9ACTN</name>
<dbReference type="FunFam" id="1.10.10.10:FF:000001">
    <property type="entry name" value="LysR family transcriptional regulator"/>
    <property type="match status" value="1"/>
</dbReference>
<dbReference type="GO" id="GO:0003677">
    <property type="term" value="F:DNA binding"/>
    <property type="evidence" value="ECO:0007669"/>
    <property type="project" value="UniProtKB-KW"/>
</dbReference>
<proteinExistence type="inferred from homology"/>
<dbReference type="GO" id="GO:0032993">
    <property type="term" value="C:protein-DNA complex"/>
    <property type="evidence" value="ECO:0007669"/>
    <property type="project" value="TreeGrafter"/>
</dbReference>
<dbReference type="CDD" id="cd08414">
    <property type="entry name" value="PBP2_LTTR_aromatics_like"/>
    <property type="match status" value="1"/>
</dbReference>
<dbReference type="PRINTS" id="PR00039">
    <property type="entry name" value="HTHLYSR"/>
</dbReference>
<dbReference type="EMBL" id="FZMO01000119">
    <property type="protein sequence ID" value="SNQ47864.1"/>
    <property type="molecule type" value="Genomic_DNA"/>
</dbReference>
<comment type="similarity">
    <text evidence="1">Belongs to the LysR transcriptional regulatory family.</text>
</comment>
<evidence type="ECO:0000256" key="3">
    <source>
        <dbReference type="ARBA" id="ARBA00023125"/>
    </source>
</evidence>
<feature type="domain" description="HTH lysR-type" evidence="5">
    <location>
        <begin position="1"/>
        <end position="60"/>
    </location>
</feature>
<dbReference type="Gene3D" id="1.10.10.10">
    <property type="entry name" value="Winged helix-like DNA-binding domain superfamily/Winged helix DNA-binding domain"/>
    <property type="match status" value="1"/>
</dbReference>
<keyword evidence="3" id="KW-0238">DNA-binding</keyword>
<dbReference type="PANTHER" id="PTHR30346">
    <property type="entry name" value="TRANSCRIPTIONAL DUAL REGULATOR HCAR-RELATED"/>
    <property type="match status" value="1"/>
</dbReference>
<protein>
    <submittedName>
        <fullName evidence="6">LysR family transcriptional regulator</fullName>
    </submittedName>
</protein>
<dbReference type="OrthoDB" id="79118at2"/>